<dbReference type="SUPFAM" id="SSF53623">
    <property type="entry name" value="MurD-like peptide ligases, catalytic domain"/>
    <property type="match status" value="1"/>
</dbReference>
<evidence type="ECO:0000256" key="7">
    <source>
        <dbReference type="ARBA" id="ARBA00022741"/>
    </source>
</evidence>
<evidence type="ECO:0000259" key="16">
    <source>
        <dbReference type="Pfam" id="PF02875"/>
    </source>
</evidence>
<comment type="similarity">
    <text evidence="14">Belongs to the MurCDEF family.</text>
</comment>
<evidence type="ECO:0000256" key="14">
    <source>
        <dbReference type="HAMAP-Rule" id="MF_00046"/>
    </source>
</evidence>
<evidence type="ECO:0000256" key="13">
    <source>
        <dbReference type="ARBA" id="ARBA00047833"/>
    </source>
</evidence>
<evidence type="ECO:0000256" key="12">
    <source>
        <dbReference type="ARBA" id="ARBA00023316"/>
    </source>
</evidence>
<evidence type="ECO:0000256" key="2">
    <source>
        <dbReference type="ARBA" id="ARBA00004752"/>
    </source>
</evidence>
<dbReference type="Pfam" id="PF02875">
    <property type="entry name" value="Mur_ligase_C"/>
    <property type="match status" value="1"/>
</dbReference>
<dbReference type="SUPFAM" id="SSF53244">
    <property type="entry name" value="MurD-like peptide ligases, peptide-binding domain"/>
    <property type="match status" value="1"/>
</dbReference>
<organism evidence="18 19">
    <name type="scientific">Dehalobacterium formicoaceticum</name>
    <dbReference type="NCBI Taxonomy" id="51515"/>
    <lineage>
        <taxon>Bacteria</taxon>
        <taxon>Bacillati</taxon>
        <taxon>Bacillota</taxon>
        <taxon>Clostridia</taxon>
        <taxon>Eubacteriales</taxon>
        <taxon>Peptococcaceae</taxon>
        <taxon>Dehalobacterium</taxon>
    </lineage>
</organism>
<dbReference type="RefSeq" id="WP_089609949.1">
    <property type="nucleotide sequence ID" value="NZ_CP022121.1"/>
</dbReference>
<evidence type="ECO:0000256" key="9">
    <source>
        <dbReference type="ARBA" id="ARBA00022960"/>
    </source>
</evidence>
<keyword evidence="10 14" id="KW-0573">Peptidoglycan synthesis</keyword>
<dbReference type="InterPro" id="IPR005758">
    <property type="entry name" value="UDP-N-AcMur_Ala_ligase_MurC"/>
</dbReference>
<dbReference type="InterPro" id="IPR036565">
    <property type="entry name" value="Mur-like_cat_sf"/>
</dbReference>
<keyword evidence="9 14" id="KW-0133">Cell shape</keyword>
<dbReference type="InterPro" id="IPR036615">
    <property type="entry name" value="Mur_ligase_C_dom_sf"/>
</dbReference>
<feature type="domain" description="Mur ligase N-terminal catalytic" evidence="15">
    <location>
        <begin position="8"/>
        <end position="106"/>
    </location>
</feature>
<dbReference type="Gene3D" id="3.90.190.20">
    <property type="entry name" value="Mur ligase, C-terminal domain"/>
    <property type="match status" value="1"/>
</dbReference>
<evidence type="ECO:0000256" key="11">
    <source>
        <dbReference type="ARBA" id="ARBA00023306"/>
    </source>
</evidence>
<name>A0ABT1Y487_9FIRM</name>
<evidence type="ECO:0000256" key="5">
    <source>
        <dbReference type="ARBA" id="ARBA00022598"/>
    </source>
</evidence>
<evidence type="ECO:0000256" key="4">
    <source>
        <dbReference type="ARBA" id="ARBA00022490"/>
    </source>
</evidence>
<reference evidence="18 19" key="1">
    <citation type="submission" date="2022-08" db="EMBL/GenBank/DDBJ databases">
        <title>Proteogenomics of the novel Dehalobacterium formicoaceticum strain EZ94 highlights a key role of methyltransferases during anaerobic dichloromethane degradation.</title>
        <authorList>
            <person name="Wasmund K."/>
        </authorList>
    </citation>
    <scope>NUCLEOTIDE SEQUENCE [LARGE SCALE GENOMIC DNA]</scope>
    <source>
        <strain evidence="18 19">EZ94</strain>
    </source>
</reference>
<dbReference type="Gene3D" id="3.40.50.720">
    <property type="entry name" value="NAD(P)-binding Rossmann-like Domain"/>
    <property type="match status" value="1"/>
</dbReference>
<keyword evidence="5 14" id="KW-0436">Ligase</keyword>
<keyword evidence="12 14" id="KW-0961">Cell wall biogenesis/degradation</keyword>
<comment type="subcellular location">
    <subcellularLocation>
        <location evidence="1 14">Cytoplasm</location>
    </subcellularLocation>
</comment>
<accession>A0ABT1Y487</accession>
<keyword evidence="8 14" id="KW-0067">ATP-binding</keyword>
<evidence type="ECO:0000313" key="18">
    <source>
        <dbReference type="EMBL" id="MCR6544481.1"/>
    </source>
</evidence>
<dbReference type="InterPro" id="IPR004101">
    <property type="entry name" value="Mur_ligase_C"/>
</dbReference>
<comment type="function">
    <text evidence="14">Cell wall formation.</text>
</comment>
<proteinExistence type="inferred from homology"/>
<feature type="domain" description="Mur ligase central" evidence="17">
    <location>
        <begin position="111"/>
        <end position="290"/>
    </location>
</feature>
<comment type="caution">
    <text evidence="18">The sequence shown here is derived from an EMBL/GenBank/DDBJ whole genome shotgun (WGS) entry which is preliminary data.</text>
</comment>
<dbReference type="GO" id="GO:0008763">
    <property type="term" value="F:UDP-N-acetylmuramate-L-alanine ligase activity"/>
    <property type="evidence" value="ECO:0007669"/>
    <property type="project" value="UniProtKB-EC"/>
</dbReference>
<keyword evidence="11 14" id="KW-0131">Cell cycle</keyword>
<dbReference type="EMBL" id="JANPWE010000001">
    <property type="protein sequence ID" value="MCR6544481.1"/>
    <property type="molecule type" value="Genomic_DNA"/>
</dbReference>
<dbReference type="EC" id="6.3.2.8" evidence="3 14"/>
<evidence type="ECO:0000259" key="15">
    <source>
        <dbReference type="Pfam" id="PF01225"/>
    </source>
</evidence>
<evidence type="ECO:0000259" key="17">
    <source>
        <dbReference type="Pfam" id="PF08245"/>
    </source>
</evidence>
<gene>
    <name evidence="14 18" type="primary">murC</name>
    <name evidence="18" type="ORF">NVS47_02960</name>
</gene>
<evidence type="ECO:0000256" key="1">
    <source>
        <dbReference type="ARBA" id="ARBA00004496"/>
    </source>
</evidence>
<dbReference type="Pfam" id="PF08245">
    <property type="entry name" value="Mur_ligase_M"/>
    <property type="match status" value="1"/>
</dbReference>
<evidence type="ECO:0000256" key="6">
    <source>
        <dbReference type="ARBA" id="ARBA00022618"/>
    </source>
</evidence>
<evidence type="ECO:0000256" key="3">
    <source>
        <dbReference type="ARBA" id="ARBA00012211"/>
    </source>
</evidence>
<dbReference type="Pfam" id="PF01225">
    <property type="entry name" value="Mur_ligase"/>
    <property type="match status" value="1"/>
</dbReference>
<dbReference type="InterPro" id="IPR000713">
    <property type="entry name" value="Mur_ligase_N"/>
</dbReference>
<dbReference type="NCBIfam" id="TIGR01082">
    <property type="entry name" value="murC"/>
    <property type="match status" value="1"/>
</dbReference>
<dbReference type="Gene3D" id="3.40.1190.10">
    <property type="entry name" value="Mur-like, catalytic domain"/>
    <property type="match status" value="1"/>
</dbReference>
<dbReference type="InterPro" id="IPR050061">
    <property type="entry name" value="MurCDEF_pg_biosynth"/>
</dbReference>
<evidence type="ECO:0000256" key="10">
    <source>
        <dbReference type="ARBA" id="ARBA00022984"/>
    </source>
</evidence>
<feature type="binding site" evidence="14">
    <location>
        <begin position="113"/>
        <end position="119"/>
    </location>
    <ligand>
        <name>ATP</name>
        <dbReference type="ChEBI" id="CHEBI:30616"/>
    </ligand>
</feature>
<sequence>MNLTKSPIHFIGIGGIGMSGIARIILQLGGKVSGTDMKESETTRQLRDMGGEIFIGHDAARIGQDVETVVFSSAITGDNPEMTEAKRRGLQILPRAEMLAQLMARQESIAVAGAHGKTTTTAMISLMLEINGLDPTIIIGGVLKQIGSNAKLGLGKYLVAEADESDGSFLKLFPKMAVITNIENDHLDYYRSVQNIVTAFVQFVEQLPQDGFAVICLDNEPLREIMAKVPANYITYGIEHPDADYRAENMEFSGTHSRSDIFYRGEKLGSMELRVPGRHNVLNALGAIALGLKLGLTFEQAAAGLKEFTGAKRRFDFIDEVAGITVYDDYAHHPTELKATLSAAKAAGFQRTIAIFQPHRYSRTKLLQFEFGESFSGADLVIINEIYSASEKPMPGVSAQLIVRAIKNSNPDLEVVFCATEDEIVEFLCREGKPGDLIITMGAGNIRQAGIHFAEAYRALKGTDSWAEGD</sequence>
<dbReference type="Proteomes" id="UP001524944">
    <property type="component" value="Unassembled WGS sequence"/>
</dbReference>
<feature type="domain" description="Mur ligase C-terminal" evidence="16">
    <location>
        <begin position="313"/>
        <end position="444"/>
    </location>
</feature>
<comment type="pathway">
    <text evidence="2 14">Cell wall biogenesis; peptidoglycan biosynthesis.</text>
</comment>
<dbReference type="PANTHER" id="PTHR43445">
    <property type="entry name" value="UDP-N-ACETYLMURAMATE--L-ALANINE LIGASE-RELATED"/>
    <property type="match status" value="1"/>
</dbReference>
<dbReference type="PANTHER" id="PTHR43445:SF3">
    <property type="entry name" value="UDP-N-ACETYLMURAMATE--L-ALANINE LIGASE"/>
    <property type="match status" value="1"/>
</dbReference>
<dbReference type="HAMAP" id="MF_00046">
    <property type="entry name" value="MurC"/>
    <property type="match status" value="1"/>
</dbReference>
<keyword evidence="7 14" id="KW-0547">Nucleotide-binding</keyword>
<comment type="catalytic activity">
    <reaction evidence="13 14">
        <text>UDP-N-acetyl-alpha-D-muramate + L-alanine + ATP = UDP-N-acetyl-alpha-D-muramoyl-L-alanine + ADP + phosphate + H(+)</text>
        <dbReference type="Rhea" id="RHEA:23372"/>
        <dbReference type="ChEBI" id="CHEBI:15378"/>
        <dbReference type="ChEBI" id="CHEBI:30616"/>
        <dbReference type="ChEBI" id="CHEBI:43474"/>
        <dbReference type="ChEBI" id="CHEBI:57972"/>
        <dbReference type="ChEBI" id="CHEBI:70757"/>
        <dbReference type="ChEBI" id="CHEBI:83898"/>
        <dbReference type="ChEBI" id="CHEBI:456216"/>
        <dbReference type="EC" id="6.3.2.8"/>
    </reaction>
</comment>
<keyword evidence="4 14" id="KW-0963">Cytoplasm</keyword>
<evidence type="ECO:0000256" key="8">
    <source>
        <dbReference type="ARBA" id="ARBA00022840"/>
    </source>
</evidence>
<protein>
    <recommendedName>
        <fullName evidence="3 14">UDP-N-acetylmuramate--L-alanine ligase</fullName>
        <ecNumber evidence="3 14">6.3.2.8</ecNumber>
    </recommendedName>
    <alternativeName>
        <fullName evidence="14">UDP-N-acetylmuramoyl-L-alanine synthetase</fullName>
    </alternativeName>
</protein>
<keyword evidence="19" id="KW-1185">Reference proteome</keyword>
<evidence type="ECO:0000313" key="19">
    <source>
        <dbReference type="Proteomes" id="UP001524944"/>
    </source>
</evidence>
<keyword evidence="6 14" id="KW-0132">Cell division</keyword>
<dbReference type="SUPFAM" id="SSF51984">
    <property type="entry name" value="MurCD N-terminal domain"/>
    <property type="match status" value="1"/>
</dbReference>
<dbReference type="InterPro" id="IPR013221">
    <property type="entry name" value="Mur_ligase_cen"/>
</dbReference>